<evidence type="ECO:0000256" key="1">
    <source>
        <dbReference type="SAM" id="MobiDB-lite"/>
    </source>
</evidence>
<evidence type="ECO:0000313" key="5">
    <source>
        <dbReference type="Proteomes" id="UP001238603"/>
    </source>
</evidence>
<feature type="domain" description="DUF4398" evidence="3">
    <location>
        <begin position="33"/>
        <end position="107"/>
    </location>
</feature>
<dbReference type="RefSeq" id="WP_285983869.1">
    <property type="nucleotide sequence ID" value="NZ_JASVDS010000005.1"/>
</dbReference>
<proteinExistence type="predicted"/>
<dbReference type="Gene3D" id="1.20.1270.390">
    <property type="match status" value="1"/>
</dbReference>
<dbReference type="PROSITE" id="PS51257">
    <property type="entry name" value="PROKAR_LIPOPROTEIN"/>
    <property type="match status" value="1"/>
</dbReference>
<dbReference type="Proteomes" id="UP001238603">
    <property type="component" value="Unassembled WGS sequence"/>
</dbReference>
<evidence type="ECO:0000313" key="4">
    <source>
        <dbReference type="EMBL" id="MDL5033792.1"/>
    </source>
</evidence>
<keyword evidence="2" id="KW-0732">Signal</keyword>
<dbReference type="Pfam" id="PF14346">
    <property type="entry name" value="DUF4398"/>
    <property type="match status" value="1"/>
</dbReference>
<gene>
    <name evidence="4" type="ORF">QRD43_17915</name>
</gene>
<keyword evidence="5" id="KW-1185">Reference proteome</keyword>
<organism evidence="4 5">
    <name type="scientific">Roseateles subflavus</name>
    <dbReference type="NCBI Taxonomy" id="3053353"/>
    <lineage>
        <taxon>Bacteria</taxon>
        <taxon>Pseudomonadati</taxon>
        <taxon>Pseudomonadota</taxon>
        <taxon>Betaproteobacteria</taxon>
        <taxon>Burkholderiales</taxon>
        <taxon>Sphaerotilaceae</taxon>
        <taxon>Roseateles</taxon>
    </lineage>
</organism>
<feature type="region of interest" description="Disordered" evidence="1">
    <location>
        <begin position="102"/>
        <end position="133"/>
    </location>
</feature>
<name>A0ABT7LNF2_9BURK</name>
<reference evidence="4 5" key="1">
    <citation type="submission" date="2023-06" db="EMBL/GenBank/DDBJ databases">
        <title>Pelomonas sp. APW6 16S ribosomal RNA gene genome sequencing and assembly.</title>
        <authorList>
            <person name="Woo H."/>
        </authorList>
    </citation>
    <scope>NUCLEOTIDE SEQUENCE [LARGE SCALE GENOMIC DNA]</scope>
    <source>
        <strain evidence="4 5">APW6</strain>
    </source>
</reference>
<comment type="caution">
    <text evidence="4">The sequence shown here is derived from an EMBL/GenBank/DDBJ whole genome shotgun (WGS) entry which is preliminary data.</text>
</comment>
<evidence type="ECO:0000256" key="2">
    <source>
        <dbReference type="SAM" id="SignalP"/>
    </source>
</evidence>
<dbReference type="InterPro" id="IPR025511">
    <property type="entry name" value="DUF4398"/>
</dbReference>
<feature type="chain" id="PRO_5045761894" evidence="2">
    <location>
        <begin position="26"/>
        <end position="133"/>
    </location>
</feature>
<protein>
    <submittedName>
        <fullName evidence="4">DUF4398 domain-containing protein</fullName>
    </submittedName>
</protein>
<dbReference type="EMBL" id="JASVDS010000005">
    <property type="protein sequence ID" value="MDL5033792.1"/>
    <property type="molecule type" value="Genomic_DNA"/>
</dbReference>
<evidence type="ECO:0000259" key="3">
    <source>
        <dbReference type="Pfam" id="PF14346"/>
    </source>
</evidence>
<sequence length="133" mass="13936">MTHSSARRLRAASLIAGLLILAACATPSGPPASVAAAQVAIDAARSDGAEALSGPELSRARAKLERARQLVPSDRLRAHRLAEEAAADAELARARSAQQRSQRALAEVQQSMQALRDELQRSAARPPGIAASR</sequence>
<feature type="signal peptide" evidence="2">
    <location>
        <begin position="1"/>
        <end position="25"/>
    </location>
</feature>
<accession>A0ABT7LNF2</accession>